<keyword evidence="1" id="KW-1133">Transmembrane helix</keyword>
<keyword evidence="1" id="KW-0812">Transmembrane</keyword>
<protein>
    <submittedName>
        <fullName evidence="2">Uncharacterized protein</fullName>
    </submittedName>
</protein>
<feature type="non-terminal residue" evidence="2">
    <location>
        <position position="227"/>
    </location>
</feature>
<dbReference type="EMBL" id="KN817630">
    <property type="protein sequence ID" value="KJA16013.1"/>
    <property type="molecule type" value="Genomic_DNA"/>
</dbReference>
<feature type="transmembrane region" description="Helical" evidence="1">
    <location>
        <begin position="198"/>
        <end position="219"/>
    </location>
</feature>
<feature type="transmembrane region" description="Helical" evidence="1">
    <location>
        <begin position="153"/>
        <end position="178"/>
    </location>
</feature>
<evidence type="ECO:0000313" key="3">
    <source>
        <dbReference type="Proteomes" id="UP000054270"/>
    </source>
</evidence>
<dbReference type="OrthoDB" id="3062801at2759"/>
<dbReference type="OMA" id="MLRASKW"/>
<proteinExistence type="predicted"/>
<accession>A0A0D2LYQ8</accession>
<feature type="transmembrane region" description="Helical" evidence="1">
    <location>
        <begin position="75"/>
        <end position="96"/>
    </location>
</feature>
<dbReference type="STRING" id="945553.A0A0D2LYQ8"/>
<feature type="transmembrane region" description="Helical" evidence="1">
    <location>
        <begin position="102"/>
        <end position="124"/>
    </location>
</feature>
<evidence type="ECO:0000313" key="2">
    <source>
        <dbReference type="EMBL" id="KJA16013.1"/>
    </source>
</evidence>
<keyword evidence="1" id="KW-0472">Membrane</keyword>
<gene>
    <name evidence="2" type="ORF">HYPSUDRAFT_172005</name>
</gene>
<sequence length="227" mass="25869">MYFSRVAHIFEAAELSLPKIKQGVIEHATQSEQHRHITASHNWRFGPPVPNTAYLNLQKTWELFVESLMREWRTLNIVSVLLLSAILSLLQIESAINDPVTVYLSLISMICALMSLIYGCLYIIQFGSMKKVSKAAMWAAEAQRSTTCLIWNVWVFLSMPAAWLAWSVVLFIACIMAFVWRIGIAEEHAWTFKSSQALFPRVTISAVLGLGMIYFVLILDTLRRYGH</sequence>
<reference evidence="3" key="1">
    <citation type="submission" date="2014-04" db="EMBL/GenBank/DDBJ databases">
        <title>Evolutionary Origins and Diversification of the Mycorrhizal Mutualists.</title>
        <authorList>
            <consortium name="DOE Joint Genome Institute"/>
            <consortium name="Mycorrhizal Genomics Consortium"/>
            <person name="Kohler A."/>
            <person name="Kuo A."/>
            <person name="Nagy L.G."/>
            <person name="Floudas D."/>
            <person name="Copeland A."/>
            <person name="Barry K.W."/>
            <person name="Cichocki N."/>
            <person name="Veneault-Fourrey C."/>
            <person name="LaButti K."/>
            <person name="Lindquist E.A."/>
            <person name="Lipzen A."/>
            <person name="Lundell T."/>
            <person name="Morin E."/>
            <person name="Murat C."/>
            <person name="Riley R."/>
            <person name="Ohm R."/>
            <person name="Sun H."/>
            <person name="Tunlid A."/>
            <person name="Henrissat B."/>
            <person name="Grigoriev I.V."/>
            <person name="Hibbett D.S."/>
            <person name="Martin F."/>
        </authorList>
    </citation>
    <scope>NUCLEOTIDE SEQUENCE [LARGE SCALE GENOMIC DNA]</scope>
    <source>
        <strain evidence="3">FD-334 SS-4</strain>
    </source>
</reference>
<dbReference type="AlphaFoldDB" id="A0A0D2LYQ8"/>
<name>A0A0D2LYQ8_HYPSF</name>
<evidence type="ECO:0000256" key="1">
    <source>
        <dbReference type="SAM" id="Phobius"/>
    </source>
</evidence>
<dbReference type="Proteomes" id="UP000054270">
    <property type="component" value="Unassembled WGS sequence"/>
</dbReference>
<keyword evidence="3" id="KW-1185">Reference proteome</keyword>
<organism evidence="2 3">
    <name type="scientific">Hypholoma sublateritium (strain FD-334 SS-4)</name>
    <dbReference type="NCBI Taxonomy" id="945553"/>
    <lineage>
        <taxon>Eukaryota</taxon>
        <taxon>Fungi</taxon>
        <taxon>Dikarya</taxon>
        <taxon>Basidiomycota</taxon>
        <taxon>Agaricomycotina</taxon>
        <taxon>Agaricomycetes</taxon>
        <taxon>Agaricomycetidae</taxon>
        <taxon>Agaricales</taxon>
        <taxon>Agaricineae</taxon>
        <taxon>Strophariaceae</taxon>
        <taxon>Hypholoma</taxon>
    </lineage>
</organism>